<dbReference type="EMBL" id="BAUW01000038">
    <property type="protein sequence ID" value="GAE46197.1"/>
    <property type="molecule type" value="Genomic_DNA"/>
</dbReference>
<dbReference type="Proteomes" id="UP000018949">
    <property type="component" value="Unassembled WGS sequence"/>
</dbReference>
<reference evidence="1 2" key="1">
    <citation type="submission" date="2013-12" db="EMBL/GenBank/DDBJ databases">
        <title>NBRP : Genome information of microbial organism related human and environment.</title>
        <authorList>
            <person name="Hattori M."/>
            <person name="Oshima K."/>
            <person name="Inaba H."/>
            <person name="Suda W."/>
            <person name="Sakamoto M."/>
            <person name="Iino T."/>
            <person name="Kitahara M."/>
            <person name="Oshida Y."/>
            <person name="Iida T."/>
            <person name="Kudo T."/>
            <person name="Itoh T."/>
            <person name="Ahmed I."/>
            <person name="Ohkuma M."/>
        </authorList>
    </citation>
    <scope>NUCLEOTIDE SEQUENCE [LARGE SCALE GENOMIC DNA]</scope>
    <source>
        <strain evidence="1 2">JCM 21738</strain>
    </source>
</reference>
<comment type="caution">
    <text evidence="1">The sequence shown here is derived from an EMBL/GenBank/DDBJ whole genome shotgun (WGS) entry which is preliminary data.</text>
</comment>
<accession>W4RPZ4</accession>
<name>W4RPZ4_9BACI</name>
<dbReference type="AlphaFoldDB" id="W4RPZ4"/>
<proteinExistence type="predicted"/>
<dbReference type="RefSeq" id="WP_023614641.1">
    <property type="nucleotide sequence ID" value="NZ_BAUW01000038.1"/>
</dbReference>
<protein>
    <submittedName>
        <fullName evidence="1">Phage protein</fullName>
    </submittedName>
</protein>
<evidence type="ECO:0000313" key="1">
    <source>
        <dbReference type="EMBL" id="GAE46197.1"/>
    </source>
</evidence>
<sequence length="212" mass="24690">MLTKRDKEVLKDLQRFRCMDRDSIAELHFGGLKHPVHSANNVMLRLMRDGEVTRSNIYTPFVYFPAETQIKKNGQKVHHFLAILDVYKELRRLGDLGTFLVEPKYGKKGVAEPDIYCQYRRTGFFVEVQRTIYSEKQMRDKLDRYVDLYNSGIMAAPFPHVLILADHRYAIEGNYPFRIFQANSFTEFVQSLKPQPQPVNQVVSSTVKIKIG</sequence>
<evidence type="ECO:0000313" key="2">
    <source>
        <dbReference type="Proteomes" id="UP000018949"/>
    </source>
</evidence>
<dbReference type="eggNOG" id="ENOG5031VRT">
    <property type="taxonomic scope" value="Bacteria"/>
</dbReference>
<organism evidence="1 2">
    <name type="scientific">Mesobacillus boroniphilus JCM 21738</name>
    <dbReference type="NCBI Taxonomy" id="1294265"/>
    <lineage>
        <taxon>Bacteria</taxon>
        <taxon>Bacillati</taxon>
        <taxon>Bacillota</taxon>
        <taxon>Bacilli</taxon>
        <taxon>Bacillales</taxon>
        <taxon>Bacillaceae</taxon>
        <taxon>Mesobacillus</taxon>
    </lineage>
</organism>
<keyword evidence="2" id="KW-1185">Reference proteome</keyword>
<gene>
    <name evidence="1" type="ORF">JCM21738_3077</name>
</gene>